<dbReference type="Pfam" id="PF00425">
    <property type="entry name" value="Chorismate_bind"/>
    <property type="match status" value="1"/>
</dbReference>
<evidence type="ECO:0000259" key="4">
    <source>
        <dbReference type="Pfam" id="PF04715"/>
    </source>
</evidence>
<dbReference type="EC" id="2.6.1.85" evidence="1"/>
<gene>
    <name evidence="5" type="primary">pabB</name>
    <name evidence="5" type="ORF">V8247_05735</name>
</gene>
<dbReference type="Proteomes" id="UP001375370">
    <property type="component" value="Chromosome"/>
</dbReference>
<evidence type="ECO:0000256" key="2">
    <source>
        <dbReference type="ARBA" id="ARBA00022679"/>
    </source>
</evidence>
<dbReference type="Gene3D" id="3.60.120.10">
    <property type="entry name" value="Anthranilate synthase"/>
    <property type="match status" value="1"/>
</dbReference>
<keyword evidence="5" id="KW-0032">Aminotransferase</keyword>
<feature type="domain" description="Chorismate-utilising enzyme C-terminal" evidence="3">
    <location>
        <begin position="207"/>
        <end position="460"/>
    </location>
</feature>
<keyword evidence="2 5" id="KW-0808">Transferase</keyword>
<protein>
    <recommendedName>
        <fullName evidence="1">aminodeoxychorismate synthase</fullName>
        <ecNumber evidence="1">2.6.1.85</ecNumber>
    </recommendedName>
</protein>
<dbReference type="PANTHER" id="PTHR11236:SF50">
    <property type="entry name" value="AMINODEOXYCHORISMATE SYNTHASE COMPONENT 1"/>
    <property type="match status" value="1"/>
</dbReference>
<dbReference type="RefSeq" id="WP_338736885.1">
    <property type="nucleotide sequence ID" value="NZ_CP146612.1"/>
</dbReference>
<sequence length="473" mass="52759">MTQRRQPLIEEWNPGIDPADIFQILSGDPGVFYLDSALTSDRQSRYSFIGSRPFALITSRGRRISVSRNNQLIEHRQGNPFDEIGRVLKTFALEAPDSPVPFCSGAVGYFGYDAGRQLEKIPRRTVNDLKLPECRFGLYDLVYAYDHREQRGYIISNGFPETDEAGRTQAARERAAEFKRRISSVITPCSTNLSVPAIPRIESNFSYEDYLATVARARDYIISGDIFEVNLSQRFTVELKIPPAELYQRLRRINPAPFATYLDGGGFSVVSSSPERFIKLSGNTVETRPIKGTRRRGENAAEDAIISAELLASEKDRAENMMIVDLERNDLGRVCCYGSVSVTDLAVLETFPSVFHLTSSVTGRLRADQNGISLLKAAFPGGSITGAPKVRAMEIIEELEPHRRGIYTGAIGYLGFNGDMDLNIAIRTIVTRKNQAFFQTGGAVTYDSDPETEYQETRHKAWAMFQALGASDE</sequence>
<dbReference type="InterPro" id="IPR006805">
    <property type="entry name" value="Anth_synth_I_N"/>
</dbReference>
<dbReference type="PANTHER" id="PTHR11236">
    <property type="entry name" value="AMINOBENZOATE/ANTHRANILATE SYNTHASE"/>
    <property type="match status" value="1"/>
</dbReference>
<dbReference type="InterPro" id="IPR015890">
    <property type="entry name" value="Chorismate_C"/>
</dbReference>
<dbReference type="InterPro" id="IPR005802">
    <property type="entry name" value="ADC_synth_comp_1"/>
</dbReference>
<feature type="domain" description="Anthranilate synthase component I N-terminal" evidence="4">
    <location>
        <begin position="16"/>
        <end position="153"/>
    </location>
</feature>
<dbReference type="PRINTS" id="PR00095">
    <property type="entry name" value="ANTSNTHASEI"/>
</dbReference>
<evidence type="ECO:0000259" key="3">
    <source>
        <dbReference type="Pfam" id="PF00425"/>
    </source>
</evidence>
<reference evidence="5 6" key="1">
    <citation type="submission" date="2024-03" db="EMBL/GenBank/DDBJ databases">
        <title>A Dehalogenimonas Isolated from Estuarine Sediments Dihaloeliminates Chlorinated Alkanes.</title>
        <authorList>
            <person name="Yang Y."/>
            <person name="Wang H."/>
        </authorList>
    </citation>
    <scope>NUCLEOTIDE SEQUENCE [LARGE SCALE GENOMIC DNA]</scope>
    <source>
        <strain evidence="5 6">W</strain>
    </source>
</reference>
<dbReference type="InterPro" id="IPR005801">
    <property type="entry name" value="ADC_synthase"/>
</dbReference>
<evidence type="ECO:0000256" key="1">
    <source>
        <dbReference type="ARBA" id="ARBA00013139"/>
    </source>
</evidence>
<name>A0ABZ2J5B6_9CHLR</name>
<dbReference type="NCBIfam" id="TIGR00553">
    <property type="entry name" value="pabB"/>
    <property type="match status" value="1"/>
</dbReference>
<dbReference type="Pfam" id="PF04715">
    <property type="entry name" value="Anth_synt_I_N"/>
    <property type="match status" value="1"/>
</dbReference>
<organism evidence="5 6">
    <name type="scientific">Candidatus Dehalogenimonas loeffleri</name>
    <dbReference type="NCBI Taxonomy" id="3127115"/>
    <lineage>
        <taxon>Bacteria</taxon>
        <taxon>Bacillati</taxon>
        <taxon>Chloroflexota</taxon>
        <taxon>Dehalococcoidia</taxon>
        <taxon>Dehalococcoidales</taxon>
        <taxon>Dehalococcoidaceae</taxon>
        <taxon>Dehalogenimonas</taxon>
    </lineage>
</organism>
<accession>A0ABZ2J5B6</accession>
<dbReference type="EMBL" id="CP146612">
    <property type="protein sequence ID" value="WWX24767.1"/>
    <property type="molecule type" value="Genomic_DNA"/>
</dbReference>
<evidence type="ECO:0000313" key="5">
    <source>
        <dbReference type="EMBL" id="WWX24767.1"/>
    </source>
</evidence>
<dbReference type="GO" id="GO:0046820">
    <property type="term" value="F:4-amino-4-deoxychorismate synthase activity"/>
    <property type="evidence" value="ECO:0007669"/>
    <property type="project" value="UniProtKB-EC"/>
</dbReference>
<evidence type="ECO:0000313" key="6">
    <source>
        <dbReference type="Proteomes" id="UP001375370"/>
    </source>
</evidence>
<dbReference type="SUPFAM" id="SSF56322">
    <property type="entry name" value="ADC synthase"/>
    <property type="match status" value="1"/>
</dbReference>
<dbReference type="InterPro" id="IPR019999">
    <property type="entry name" value="Anth_synth_I-like"/>
</dbReference>
<proteinExistence type="predicted"/>
<keyword evidence="6" id="KW-1185">Reference proteome</keyword>